<name>A0A2P6S808_ROSCH</name>
<evidence type="ECO:0000256" key="4">
    <source>
        <dbReference type="ARBA" id="ARBA00022729"/>
    </source>
</evidence>
<keyword evidence="7 9" id="KW-0472">Membrane</keyword>
<dbReference type="InterPro" id="IPR017441">
    <property type="entry name" value="Protein_kinase_ATP_BS"/>
</dbReference>
<keyword evidence="5" id="KW-0677">Repeat</keyword>
<feature type="domain" description="Malectin-like" evidence="11">
    <location>
        <begin position="35"/>
        <end position="360"/>
    </location>
</feature>
<evidence type="ECO:0000256" key="8">
    <source>
        <dbReference type="PROSITE-ProRule" id="PRU10141"/>
    </source>
</evidence>
<dbReference type="AlphaFoldDB" id="A0A2P6S808"/>
<dbReference type="Gramene" id="PRQ54784">
    <property type="protein sequence ID" value="PRQ54784"/>
    <property type="gene ID" value="RchiOBHm_Chr1g0317521"/>
</dbReference>
<keyword evidence="3 9" id="KW-0812">Transmembrane</keyword>
<dbReference type="InterPro" id="IPR024788">
    <property type="entry name" value="Malectin-like_Carb-bd_dom"/>
</dbReference>
<evidence type="ECO:0000256" key="5">
    <source>
        <dbReference type="ARBA" id="ARBA00022737"/>
    </source>
</evidence>
<dbReference type="PANTHER" id="PTHR45631">
    <property type="entry name" value="OS07G0107800 PROTEIN-RELATED"/>
    <property type="match status" value="1"/>
</dbReference>
<dbReference type="Gene3D" id="3.30.200.20">
    <property type="entry name" value="Phosphorylase Kinase, domain 1"/>
    <property type="match status" value="1"/>
</dbReference>
<dbReference type="FunFam" id="3.80.10.10:FF:000129">
    <property type="entry name" value="Leucine-rich repeat receptor-like kinase"/>
    <property type="match status" value="1"/>
</dbReference>
<dbReference type="InterPro" id="IPR001611">
    <property type="entry name" value="Leu-rich_rpt"/>
</dbReference>
<accession>A0A2P6S808</accession>
<dbReference type="GO" id="GO:0005524">
    <property type="term" value="F:ATP binding"/>
    <property type="evidence" value="ECO:0007669"/>
    <property type="project" value="UniProtKB-UniRule"/>
</dbReference>
<evidence type="ECO:0000259" key="11">
    <source>
        <dbReference type="Pfam" id="PF12819"/>
    </source>
</evidence>
<protein>
    <submittedName>
        <fullName evidence="12">Putative transferase</fullName>
        <ecNumber evidence="12">2.7.-.-</ecNumber>
    </submittedName>
</protein>
<organism evidence="12 13">
    <name type="scientific">Rosa chinensis</name>
    <name type="common">China rose</name>
    <dbReference type="NCBI Taxonomy" id="74649"/>
    <lineage>
        <taxon>Eukaryota</taxon>
        <taxon>Viridiplantae</taxon>
        <taxon>Streptophyta</taxon>
        <taxon>Embryophyta</taxon>
        <taxon>Tracheophyta</taxon>
        <taxon>Spermatophyta</taxon>
        <taxon>Magnoliopsida</taxon>
        <taxon>eudicotyledons</taxon>
        <taxon>Gunneridae</taxon>
        <taxon>Pentapetalae</taxon>
        <taxon>rosids</taxon>
        <taxon>fabids</taxon>
        <taxon>Rosales</taxon>
        <taxon>Rosaceae</taxon>
        <taxon>Rosoideae</taxon>
        <taxon>Rosoideae incertae sedis</taxon>
        <taxon>Rosa</taxon>
    </lineage>
</organism>
<reference evidence="12 13" key="1">
    <citation type="journal article" date="2018" name="Nat. Genet.">
        <title>The Rosa genome provides new insights in the design of modern roses.</title>
        <authorList>
            <person name="Bendahmane M."/>
        </authorList>
    </citation>
    <scope>NUCLEOTIDE SEQUENCE [LARGE SCALE GENOMIC DNA]</scope>
    <source>
        <strain evidence="13">cv. Old Blush</strain>
    </source>
</reference>
<evidence type="ECO:0000313" key="12">
    <source>
        <dbReference type="EMBL" id="PRQ54784.1"/>
    </source>
</evidence>
<dbReference type="Pfam" id="PF00560">
    <property type="entry name" value="LRR_1"/>
    <property type="match status" value="1"/>
</dbReference>
<dbReference type="Pfam" id="PF12819">
    <property type="entry name" value="Malectin_like"/>
    <property type="match status" value="1"/>
</dbReference>
<feature type="binding site" evidence="8">
    <location>
        <position position="606"/>
    </location>
    <ligand>
        <name>ATP</name>
        <dbReference type="ChEBI" id="CHEBI:30616"/>
    </ligand>
</feature>
<keyword evidence="8" id="KW-0547">Nucleotide-binding</keyword>
<evidence type="ECO:0000256" key="3">
    <source>
        <dbReference type="ARBA" id="ARBA00022692"/>
    </source>
</evidence>
<keyword evidence="13" id="KW-1185">Reference proteome</keyword>
<keyword evidence="6 9" id="KW-1133">Transmembrane helix</keyword>
<keyword evidence="8" id="KW-0067">ATP-binding</keyword>
<dbReference type="SUPFAM" id="SSF52058">
    <property type="entry name" value="L domain-like"/>
    <property type="match status" value="1"/>
</dbReference>
<dbReference type="GO" id="GO:0016020">
    <property type="term" value="C:membrane"/>
    <property type="evidence" value="ECO:0007669"/>
    <property type="project" value="UniProtKB-SubCell"/>
</dbReference>
<keyword evidence="2" id="KW-0433">Leucine-rich repeat</keyword>
<evidence type="ECO:0000256" key="9">
    <source>
        <dbReference type="SAM" id="Phobius"/>
    </source>
</evidence>
<proteinExistence type="predicted"/>
<keyword evidence="12" id="KW-0808">Transferase</keyword>
<comment type="caution">
    <text evidence="12">The sequence shown here is derived from an EMBL/GenBank/DDBJ whole genome shotgun (WGS) entry which is preliminary data.</text>
</comment>
<dbReference type="Proteomes" id="UP000238479">
    <property type="component" value="Chromosome 1"/>
</dbReference>
<evidence type="ECO:0000256" key="1">
    <source>
        <dbReference type="ARBA" id="ARBA00004167"/>
    </source>
</evidence>
<dbReference type="EMBL" id="PDCK01000039">
    <property type="protein sequence ID" value="PRQ54784.1"/>
    <property type="molecule type" value="Genomic_DNA"/>
</dbReference>
<dbReference type="GO" id="GO:0016740">
    <property type="term" value="F:transferase activity"/>
    <property type="evidence" value="ECO:0007669"/>
    <property type="project" value="UniProtKB-KW"/>
</dbReference>
<evidence type="ECO:0000256" key="6">
    <source>
        <dbReference type="ARBA" id="ARBA00022989"/>
    </source>
</evidence>
<evidence type="ECO:0000256" key="10">
    <source>
        <dbReference type="SAM" id="SignalP"/>
    </source>
</evidence>
<comment type="subcellular location">
    <subcellularLocation>
        <location evidence="1">Membrane</location>
        <topology evidence="1">Single-pass membrane protein</topology>
    </subcellularLocation>
</comment>
<dbReference type="PANTHER" id="PTHR45631:SF190">
    <property type="entry name" value="PROTEIN KINASE DOMAIN-CONTAINING PROTEIN"/>
    <property type="match status" value="1"/>
</dbReference>
<feature type="chain" id="PRO_5015148240" evidence="10">
    <location>
        <begin position="26"/>
        <end position="652"/>
    </location>
</feature>
<evidence type="ECO:0000313" key="13">
    <source>
        <dbReference type="Proteomes" id="UP000238479"/>
    </source>
</evidence>
<evidence type="ECO:0000256" key="2">
    <source>
        <dbReference type="ARBA" id="ARBA00022614"/>
    </source>
</evidence>
<dbReference type="InterPro" id="IPR032675">
    <property type="entry name" value="LRR_dom_sf"/>
</dbReference>
<dbReference type="EC" id="2.7.-.-" evidence="12"/>
<dbReference type="Gene3D" id="3.80.10.10">
    <property type="entry name" value="Ribonuclease Inhibitor"/>
    <property type="match status" value="1"/>
</dbReference>
<dbReference type="InterPro" id="IPR011009">
    <property type="entry name" value="Kinase-like_dom_sf"/>
</dbReference>
<dbReference type="PROSITE" id="PS00107">
    <property type="entry name" value="PROTEIN_KINASE_ATP"/>
    <property type="match status" value="1"/>
</dbReference>
<dbReference type="SUPFAM" id="SSF56112">
    <property type="entry name" value="Protein kinase-like (PK-like)"/>
    <property type="match status" value="1"/>
</dbReference>
<gene>
    <name evidence="12" type="ORF">RchiOBHm_Chr1g0317521</name>
</gene>
<keyword evidence="4 10" id="KW-0732">Signal</keyword>
<evidence type="ECO:0000256" key="7">
    <source>
        <dbReference type="ARBA" id="ARBA00023136"/>
    </source>
</evidence>
<dbReference type="OMA" id="FHAEANE"/>
<sequence length="652" mass="73551">MMLLPLKQILFALLGGFSLILLVHAEDDQSGFISIDCGRTQNSSYTEKTTGINYISDTGFIDTGESKLVLRYVKDIYQQPYWGVRSFPEGIRNCYKINVTSGDKYLIRASFVYGNYDSKDELPTFLLHLGTDLWDSVKVENVSLFINKELIHVPLRNYIHVCLVNNGSGVPFISALELRRLNITSYQTQIGSLALNRRLDIGQIAPDLKSYRYPKDIYDRFWYPYEDVDNQWLTLDTSFTVDFDKHNSFQPASIVMSTAATSQNPNVPLNLWWDPPIDADDTEYYVYMHFAEIEQLQSNESRMQYITNHGELYRKSFAASYLYTTTIYSRTGLRGGQNFSIIKDDNSTLPPSINGVEVYTLKEFLELETKQEDVEAITNVKSTYEITKNWQGDPCLPLNYSWEGLKCSYPEDDSPRIISLDLSMSGLTGEISHSISNLAMIQTLDLSNNNLTGPIPDFLSQLPDLNVLNLEKNKFTGSLPLGLVERRKNGLLSISLCDNPNLAANESCTTKKKNKSIIPIIGAIAGISTLMLAGAVFFCFCKKKRLHAAIDSKPNPGSVELEQKNRKFTYSEILKITNNRQRVLGKGGFGTVYHGYIDDKTQVAVKLLSPSSSQGLQQFHAEANEGVKAPSTLAQFRKELDLLQWAHRMLSP</sequence>
<feature type="transmembrane region" description="Helical" evidence="9">
    <location>
        <begin position="517"/>
        <end position="540"/>
    </location>
</feature>
<feature type="signal peptide" evidence="10">
    <location>
        <begin position="1"/>
        <end position="25"/>
    </location>
</feature>